<accession>A0A7I9ZIH5</accession>
<evidence type="ECO:0000313" key="4">
    <source>
        <dbReference type="EMBL" id="GFH00764.1"/>
    </source>
</evidence>
<keyword evidence="3" id="KW-0949">S-adenosyl-L-methionine</keyword>
<dbReference type="Pfam" id="PF01596">
    <property type="entry name" value="Methyltransf_3"/>
    <property type="match status" value="1"/>
</dbReference>
<dbReference type="PANTHER" id="PTHR10509">
    <property type="entry name" value="O-METHYLTRANSFERASE-RELATED"/>
    <property type="match status" value="1"/>
</dbReference>
<comment type="caution">
    <text evidence="4">The sequence shown here is derived from an EMBL/GenBank/DDBJ whole genome shotgun (WGS) entry which is preliminary data.</text>
</comment>
<evidence type="ECO:0000256" key="1">
    <source>
        <dbReference type="ARBA" id="ARBA00022603"/>
    </source>
</evidence>
<gene>
    <name evidence="4" type="ORF">MHIP_12470</name>
</gene>
<evidence type="ECO:0000256" key="2">
    <source>
        <dbReference type="ARBA" id="ARBA00022679"/>
    </source>
</evidence>
<dbReference type="InterPro" id="IPR029063">
    <property type="entry name" value="SAM-dependent_MTases_sf"/>
</dbReference>
<dbReference type="InterPro" id="IPR050362">
    <property type="entry name" value="Cation-dep_OMT"/>
</dbReference>
<sequence length="251" mass="26680">MGVTFPGLQRADTPVLRTGNTAHVGRGNVAAVTTPDWVQLDALFTRVLNTEDDALRAARDTAEAAGMPPIEVSAQHAKLLSLLVSIAGARRVLEIGTLAGYSTIALARAVGTDGVVVTLEYETAHAELARRNLERAEVADRVEVIVGSALDTLPTLAQRGEKFDLVFIDADKENNVAYVQWAITLGGPGTVIVVDNIARNGRVLDPDPADRQAQAIRDMLDMMGAHPRLDTAAIQTVGAKAWDGFAVAVVR</sequence>
<name>A0A7I9ZIH5_9MYCO</name>
<dbReference type="Proteomes" id="UP000465304">
    <property type="component" value="Unassembled WGS sequence"/>
</dbReference>
<keyword evidence="2 4" id="KW-0808">Transferase</keyword>
<dbReference type="GO" id="GO:0008757">
    <property type="term" value="F:S-adenosylmethionine-dependent methyltransferase activity"/>
    <property type="evidence" value="ECO:0007669"/>
    <property type="project" value="TreeGrafter"/>
</dbReference>
<dbReference type="GO" id="GO:0008171">
    <property type="term" value="F:O-methyltransferase activity"/>
    <property type="evidence" value="ECO:0007669"/>
    <property type="project" value="InterPro"/>
</dbReference>
<evidence type="ECO:0000256" key="3">
    <source>
        <dbReference type="ARBA" id="ARBA00022691"/>
    </source>
</evidence>
<keyword evidence="1 4" id="KW-0489">Methyltransferase</keyword>
<organism evidence="4 5">
    <name type="scientific">Mycolicibacterium hippocampi</name>
    <dbReference type="NCBI Taxonomy" id="659824"/>
    <lineage>
        <taxon>Bacteria</taxon>
        <taxon>Bacillati</taxon>
        <taxon>Actinomycetota</taxon>
        <taxon>Actinomycetes</taxon>
        <taxon>Mycobacteriales</taxon>
        <taxon>Mycobacteriaceae</taxon>
        <taxon>Mycolicibacterium</taxon>
    </lineage>
</organism>
<dbReference type="EMBL" id="BLLB01000002">
    <property type="protein sequence ID" value="GFH00764.1"/>
    <property type="molecule type" value="Genomic_DNA"/>
</dbReference>
<dbReference type="GO" id="GO:0032259">
    <property type="term" value="P:methylation"/>
    <property type="evidence" value="ECO:0007669"/>
    <property type="project" value="UniProtKB-KW"/>
</dbReference>
<reference evidence="4 5" key="1">
    <citation type="journal article" date="2019" name="Emerg. Microbes Infect.">
        <title>Comprehensive subspecies identification of 175 nontuberculous mycobacteria species based on 7547 genomic profiles.</title>
        <authorList>
            <person name="Matsumoto Y."/>
            <person name="Kinjo T."/>
            <person name="Motooka D."/>
            <person name="Nabeya D."/>
            <person name="Jung N."/>
            <person name="Uechi K."/>
            <person name="Horii T."/>
            <person name="Iida T."/>
            <person name="Fujita J."/>
            <person name="Nakamura S."/>
        </authorList>
    </citation>
    <scope>NUCLEOTIDE SEQUENCE [LARGE SCALE GENOMIC DNA]</scope>
    <source>
        <strain evidence="4 5">JCM 30996</strain>
    </source>
</reference>
<proteinExistence type="predicted"/>
<dbReference type="AlphaFoldDB" id="A0A7I9ZIH5"/>
<protein>
    <submittedName>
        <fullName evidence="4">O-methyltransferase</fullName>
    </submittedName>
</protein>
<evidence type="ECO:0000313" key="5">
    <source>
        <dbReference type="Proteomes" id="UP000465304"/>
    </source>
</evidence>
<dbReference type="PROSITE" id="PS51682">
    <property type="entry name" value="SAM_OMT_I"/>
    <property type="match status" value="1"/>
</dbReference>
<keyword evidence="5" id="KW-1185">Reference proteome</keyword>
<dbReference type="SUPFAM" id="SSF53335">
    <property type="entry name" value="S-adenosyl-L-methionine-dependent methyltransferases"/>
    <property type="match status" value="1"/>
</dbReference>
<dbReference type="PANTHER" id="PTHR10509:SF14">
    <property type="entry name" value="CAFFEOYL-COA O-METHYLTRANSFERASE 3-RELATED"/>
    <property type="match status" value="1"/>
</dbReference>
<dbReference type="InterPro" id="IPR002935">
    <property type="entry name" value="SAM_O-MeTrfase"/>
</dbReference>
<dbReference type="Gene3D" id="3.40.50.150">
    <property type="entry name" value="Vaccinia Virus protein VP39"/>
    <property type="match status" value="1"/>
</dbReference>
<dbReference type="CDD" id="cd02440">
    <property type="entry name" value="AdoMet_MTases"/>
    <property type="match status" value="1"/>
</dbReference>